<evidence type="ECO:0000313" key="1">
    <source>
        <dbReference type="EMBL" id="GAA4331695.1"/>
    </source>
</evidence>
<proteinExistence type="predicted"/>
<dbReference type="Proteomes" id="UP001500582">
    <property type="component" value="Unassembled WGS sequence"/>
</dbReference>
<comment type="caution">
    <text evidence="1">The sequence shown here is derived from an EMBL/GenBank/DDBJ whole genome shotgun (WGS) entry which is preliminary data.</text>
</comment>
<organism evidence="1 2">
    <name type="scientific">Mucilaginibacter gynuensis</name>
    <dbReference type="NCBI Taxonomy" id="1302236"/>
    <lineage>
        <taxon>Bacteria</taxon>
        <taxon>Pseudomonadati</taxon>
        <taxon>Bacteroidota</taxon>
        <taxon>Sphingobacteriia</taxon>
        <taxon>Sphingobacteriales</taxon>
        <taxon>Sphingobacteriaceae</taxon>
        <taxon>Mucilaginibacter</taxon>
    </lineage>
</organism>
<sequence length="78" mass="9096">MGKVDDFKINIGKLEDRMIKELLQRHLISSTDVLYFKLTADELDVNGAIYAGDVARYFQAMFLPKPIKTLLYRYPVKR</sequence>
<gene>
    <name evidence="1" type="ORF">GCM10023149_37660</name>
</gene>
<protein>
    <submittedName>
        <fullName evidence="1">Uncharacterized protein</fullName>
    </submittedName>
</protein>
<accession>A0ABP8GYA0</accession>
<name>A0ABP8GYA0_9SPHI</name>
<keyword evidence="2" id="KW-1185">Reference proteome</keyword>
<evidence type="ECO:0000313" key="2">
    <source>
        <dbReference type="Proteomes" id="UP001500582"/>
    </source>
</evidence>
<dbReference type="EMBL" id="BAABFT010000011">
    <property type="protein sequence ID" value="GAA4331695.1"/>
    <property type="molecule type" value="Genomic_DNA"/>
</dbReference>
<reference evidence="2" key="1">
    <citation type="journal article" date="2019" name="Int. J. Syst. Evol. Microbiol.">
        <title>The Global Catalogue of Microorganisms (GCM) 10K type strain sequencing project: providing services to taxonomists for standard genome sequencing and annotation.</title>
        <authorList>
            <consortium name="The Broad Institute Genomics Platform"/>
            <consortium name="The Broad Institute Genome Sequencing Center for Infectious Disease"/>
            <person name="Wu L."/>
            <person name="Ma J."/>
        </authorList>
    </citation>
    <scope>NUCLEOTIDE SEQUENCE [LARGE SCALE GENOMIC DNA]</scope>
    <source>
        <strain evidence="2">JCM 17705</strain>
    </source>
</reference>
<dbReference type="RefSeq" id="WP_345212713.1">
    <property type="nucleotide sequence ID" value="NZ_BAABFT010000011.1"/>
</dbReference>